<dbReference type="InterPro" id="IPR051681">
    <property type="entry name" value="Ser/Thr_Kinases-Pseudokinases"/>
</dbReference>
<dbReference type="SUPFAM" id="SSF56112">
    <property type="entry name" value="Protein kinase-like (PK-like)"/>
    <property type="match status" value="1"/>
</dbReference>
<dbReference type="GO" id="GO:0005524">
    <property type="term" value="F:ATP binding"/>
    <property type="evidence" value="ECO:0007669"/>
    <property type="project" value="UniProtKB-KW"/>
</dbReference>
<dbReference type="Pfam" id="PF07714">
    <property type="entry name" value="PK_Tyr_Ser-Thr"/>
    <property type="match status" value="1"/>
</dbReference>
<evidence type="ECO:0000259" key="3">
    <source>
        <dbReference type="PROSITE" id="PS50011"/>
    </source>
</evidence>
<dbReference type="InterPro" id="IPR001245">
    <property type="entry name" value="Ser-Thr/Tyr_kinase_cat_dom"/>
</dbReference>
<gene>
    <name evidence="4" type="ORF">BDK51DRAFT_18344</name>
</gene>
<dbReference type="PANTHER" id="PTHR44329">
    <property type="entry name" value="SERINE/THREONINE-PROTEIN KINASE TNNI3K-RELATED"/>
    <property type="match status" value="1"/>
</dbReference>
<dbReference type="AlphaFoldDB" id="A0A4P9W6U9"/>
<organism evidence="4 5">
    <name type="scientific">Blyttiomyces helicus</name>
    <dbReference type="NCBI Taxonomy" id="388810"/>
    <lineage>
        <taxon>Eukaryota</taxon>
        <taxon>Fungi</taxon>
        <taxon>Fungi incertae sedis</taxon>
        <taxon>Chytridiomycota</taxon>
        <taxon>Chytridiomycota incertae sedis</taxon>
        <taxon>Chytridiomycetes</taxon>
        <taxon>Chytridiomycetes incertae sedis</taxon>
        <taxon>Blyttiomyces</taxon>
    </lineage>
</organism>
<keyword evidence="4" id="KW-0808">Transferase</keyword>
<dbReference type="EMBL" id="KZ996880">
    <property type="protein sequence ID" value="RKO88191.1"/>
    <property type="molecule type" value="Genomic_DNA"/>
</dbReference>
<reference evidence="5" key="1">
    <citation type="journal article" date="2018" name="Nat. Microbiol.">
        <title>Leveraging single-cell genomics to expand the fungal tree of life.</title>
        <authorList>
            <person name="Ahrendt S.R."/>
            <person name="Quandt C.A."/>
            <person name="Ciobanu D."/>
            <person name="Clum A."/>
            <person name="Salamov A."/>
            <person name="Andreopoulos B."/>
            <person name="Cheng J.F."/>
            <person name="Woyke T."/>
            <person name="Pelin A."/>
            <person name="Henrissat B."/>
            <person name="Reynolds N.K."/>
            <person name="Benny G.L."/>
            <person name="Smith M.E."/>
            <person name="James T.Y."/>
            <person name="Grigoriev I.V."/>
        </authorList>
    </citation>
    <scope>NUCLEOTIDE SEQUENCE [LARGE SCALE GENOMIC DNA]</scope>
</reference>
<dbReference type="PIRSF" id="PIRSF000654">
    <property type="entry name" value="Integrin-linked_kinase"/>
    <property type="match status" value="1"/>
</dbReference>
<feature type="domain" description="Protein kinase" evidence="3">
    <location>
        <begin position="30"/>
        <end position="249"/>
    </location>
</feature>
<keyword evidence="4" id="KW-0418">Kinase</keyword>
<keyword evidence="1" id="KW-0547">Nucleotide-binding</keyword>
<evidence type="ECO:0000313" key="4">
    <source>
        <dbReference type="EMBL" id="RKO88191.1"/>
    </source>
</evidence>
<sequence>MERALTCLRRASAGAPAPEVFDWTITSWEVTDGEVIARGGFGEVARGKWLGHTEVAIKRLFVRLDTARLREDFLREVRVWYPLRHPNVLPLLGACATAERPFMISPFMSRGHALQYIEKTDDRVEALRILYQISQGMQYLHSRRIVHGDLKAVNVLIDEHGKAYVSDFGFTVLKKVSATRKTTATASLTGTLRWMAPERLMGGKLEPPVDVYAFAMTCYEILSGGDIPMSGKLTPMKSLPAQYPFLVTL</sequence>
<dbReference type="Proteomes" id="UP000269721">
    <property type="component" value="Unassembled WGS sequence"/>
</dbReference>
<evidence type="ECO:0000313" key="5">
    <source>
        <dbReference type="Proteomes" id="UP000269721"/>
    </source>
</evidence>
<keyword evidence="2" id="KW-0067">ATP-binding</keyword>
<dbReference type="PRINTS" id="PR00109">
    <property type="entry name" value="TYRKINASE"/>
</dbReference>
<protein>
    <submittedName>
        <fullName evidence="4">Kinase-like domain-containing protein</fullName>
    </submittedName>
</protein>
<dbReference type="GO" id="GO:0004674">
    <property type="term" value="F:protein serine/threonine kinase activity"/>
    <property type="evidence" value="ECO:0007669"/>
    <property type="project" value="TreeGrafter"/>
</dbReference>
<evidence type="ECO:0000256" key="1">
    <source>
        <dbReference type="ARBA" id="ARBA00022741"/>
    </source>
</evidence>
<evidence type="ECO:0000256" key="2">
    <source>
        <dbReference type="ARBA" id="ARBA00022840"/>
    </source>
</evidence>
<accession>A0A4P9W6U9</accession>
<dbReference type="InterPro" id="IPR011009">
    <property type="entry name" value="Kinase-like_dom_sf"/>
</dbReference>
<dbReference type="InterPro" id="IPR000719">
    <property type="entry name" value="Prot_kinase_dom"/>
</dbReference>
<name>A0A4P9W6U9_9FUNG</name>
<dbReference type="PROSITE" id="PS00108">
    <property type="entry name" value="PROTEIN_KINASE_ST"/>
    <property type="match status" value="1"/>
</dbReference>
<dbReference type="Gene3D" id="1.10.510.10">
    <property type="entry name" value="Transferase(Phosphotransferase) domain 1"/>
    <property type="match status" value="1"/>
</dbReference>
<keyword evidence="5" id="KW-1185">Reference proteome</keyword>
<dbReference type="SMART" id="SM00220">
    <property type="entry name" value="S_TKc"/>
    <property type="match status" value="1"/>
</dbReference>
<dbReference type="PANTHER" id="PTHR44329:SF298">
    <property type="entry name" value="MIXED LINEAGE KINASE DOMAIN-LIKE PROTEIN"/>
    <property type="match status" value="1"/>
</dbReference>
<dbReference type="OrthoDB" id="2146423at2759"/>
<proteinExistence type="predicted"/>
<dbReference type="PROSITE" id="PS50011">
    <property type="entry name" value="PROTEIN_KINASE_DOM"/>
    <property type="match status" value="1"/>
</dbReference>
<dbReference type="InterPro" id="IPR008271">
    <property type="entry name" value="Ser/Thr_kinase_AS"/>
</dbReference>